<evidence type="ECO:0000259" key="9">
    <source>
        <dbReference type="SMART" id="SM01311"/>
    </source>
</evidence>
<dbReference type="SMART" id="SM01311">
    <property type="entry name" value="RPOL_N"/>
    <property type="match status" value="1"/>
</dbReference>
<dbReference type="InterPro" id="IPR046950">
    <property type="entry name" value="DNA-dir_Rpol_C_phage-type"/>
</dbReference>
<comment type="similarity">
    <text evidence="1">Belongs to the phage and mitochondrial RNA polymerase family.</text>
</comment>
<dbReference type="OrthoDB" id="309at10239"/>
<feature type="domain" description="DNA-directed RNA polymerase N-terminal" evidence="9">
    <location>
        <begin position="5"/>
        <end position="295"/>
    </location>
</feature>
<dbReference type="Gene3D" id="1.10.287.280">
    <property type="match status" value="1"/>
</dbReference>
<dbReference type="SUPFAM" id="SSF56672">
    <property type="entry name" value="DNA/RNA polymerases"/>
    <property type="match status" value="1"/>
</dbReference>
<evidence type="ECO:0000313" key="10">
    <source>
        <dbReference type="EMBL" id="CUH74604.1"/>
    </source>
</evidence>
<comment type="catalytic activity">
    <reaction evidence="8">
        <text>RNA(n) + a ribonucleoside 5'-triphosphate = RNA(n+1) + diphosphate</text>
        <dbReference type="Rhea" id="RHEA:21248"/>
        <dbReference type="Rhea" id="RHEA-COMP:14527"/>
        <dbReference type="Rhea" id="RHEA-COMP:17342"/>
        <dbReference type="ChEBI" id="CHEBI:33019"/>
        <dbReference type="ChEBI" id="CHEBI:61557"/>
        <dbReference type="ChEBI" id="CHEBI:140395"/>
        <dbReference type="EC" id="2.7.7.6"/>
    </reaction>
</comment>
<evidence type="ECO:0000256" key="1">
    <source>
        <dbReference type="ARBA" id="ARBA00009493"/>
    </source>
</evidence>
<dbReference type="Pfam" id="PF14700">
    <property type="entry name" value="RPOL_N"/>
    <property type="match status" value="1"/>
</dbReference>
<dbReference type="InterPro" id="IPR002092">
    <property type="entry name" value="DNA-dir_Rpol_phage-type"/>
</dbReference>
<dbReference type="GO" id="GO:0003899">
    <property type="term" value="F:DNA-directed RNA polymerase activity"/>
    <property type="evidence" value="ECO:0007669"/>
    <property type="project" value="UniProtKB-EC"/>
</dbReference>
<dbReference type="PANTHER" id="PTHR10102">
    <property type="entry name" value="DNA-DIRECTED RNA POLYMERASE, MITOCHONDRIAL"/>
    <property type="match status" value="1"/>
</dbReference>
<organism evidence="10 11">
    <name type="scientific">Cronobacter phage Dev-CD-23823</name>
    <dbReference type="NCBI Taxonomy" id="1712539"/>
    <lineage>
        <taxon>Viruses</taxon>
        <taxon>Duplodnaviria</taxon>
        <taxon>Heunggongvirae</taxon>
        <taxon>Uroviricota</taxon>
        <taxon>Caudoviricetes</taxon>
        <taxon>Autographivirales</taxon>
        <taxon>Autonotataviridae</taxon>
        <taxon>Melnykvirinae</taxon>
        <taxon>Cronosvirus</taxon>
        <taxon>Cronosvirus DevCD23823</taxon>
    </lineage>
</organism>
<evidence type="ECO:0000313" key="11">
    <source>
        <dbReference type="Proteomes" id="UP000203587"/>
    </source>
</evidence>
<accession>A0A0K8IXB5</accession>
<dbReference type="InterPro" id="IPR029262">
    <property type="entry name" value="RPOL_N"/>
</dbReference>
<dbReference type="GeneID" id="26794624"/>
<dbReference type="EC" id="2.7.7.6" evidence="2"/>
<dbReference type="GO" id="GO:0000428">
    <property type="term" value="C:DNA-directed RNA polymerase complex"/>
    <property type="evidence" value="ECO:0007669"/>
    <property type="project" value="UniProtKB-KW"/>
</dbReference>
<gene>
    <name evidence="10" type="primary">gp29</name>
</gene>
<dbReference type="RefSeq" id="YP_009223403.1">
    <property type="nucleotide sequence ID" value="NC_029070.1"/>
</dbReference>
<evidence type="ECO:0000256" key="5">
    <source>
        <dbReference type="ARBA" id="ARBA00022695"/>
    </source>
</evidence>
<evidence type="ECO:0000256" key="6">
    <source>
        <dbReference type="ARBA" id="ARBA00023163"/>
    </source>
</evidence>
<evidence type="ECO:0000256" key="7">
    <source>
        <dbReference type="ARBA" id="ARBA00023314"/>
    </source>
</evidence>
<keyword evidence="7" id="KW-1195">Viral transcription</keyword>
<dbReference type="Proteomes" id="UP000203587">
    <property type="component" value="Segment"/>
</dbReference>
<dbReference type="KEGG" id="vg:26794624"/>
<dbReference type="GO" id="GO:0019083">
    <property type="term" value="P:viral transcription"/>
    <property type="evidence" value="ECO:0007669"/>
    <property type="project" value="UniProtKB-KW"/>
</dbReference>
<dbReference type="GO" id="GO:0006351">
    <property type="term" value="P:DNA-templated transcription"/>
    <property type="evidence" value="ECO:0007669"/>
    <property type="project" value="InterPro"/>
</dbReference>
<dbReference type="InterPro" id="IPR043502">
    <property type="entry name" value="DNA/RNA_pol_sf"/>
</dbReference>
<dbReference type="EMBL" id="LN878149">
    <property type="protein sequence ID" value="CUH74604.1"/>
    <property type="molecule type" value="Genomic_DNA"/>
</dbReference>
<proteinExistence type="inferred from homology"/>
<dbReference type="Gene3D" id="1.10.150.20">
    <property type="entry name" value="5' to 3' exonuclease, C-terminal subdomain"/>
    <property type="match status" value="1"/>
</dbReference>
<keyword evidence="4 10" id="KW-0808">Transferase</keyword>
<keyword evidence="6" id="KW-0804">Transcription</keyword>
<dbReference type="PANTHER" id="PTHR10102:SF0">
    <property type="entry name" value="DNA-DIRECTED RNA POLYMERASE, MITOCHONDRIAL"/>
    <property type="match status" value="1"/>
</dbReference>
<evidence type="ECO:0000256" key="4">
    <source>
        <dbReference type="ARBA" id="ARBA00022679"/>
    </source>
</evidence>
<dbReference type="PROSITE" id="PS00489">
    <property type="entry name" value="RNA_POL_PHAGE_2"/>
    <property type="match status" value="1"/>
</dbReference>
<reference evidence="11" key="1">
    <citation type="submission" date="2015-08" db="EMBL/GenBank/DDBJ databases">
        <title>Cronobacter phage Dev-CD-23823.</title>
        <authorList>
            <person name="Kajsik M."/>
            <person name="Drahovska H."/>
        </authorList>
    </citation>
    <scope>NUCLEOTIDE SEQUENCE [LARGE SCALE GENOMIC DNA]</scope>
</reference>
<dbReference type="GO" id="GO:0003677">
    <property type="term" value="F:DNA binding"/>
    <property type="evidence" value="ECO:0007669"/>
    <property type="project" value="InterPro"/>
</dbReference>
<evidence type="ECO:0000256" key="3">
    <source>
        <dbReference type="ARBA" id="ARBA00022478"/>
    </source>
</evidence>
<dbReference type="Pfam" id="PF00940">
    <property type="entry name" value="RNA_pol"/>
    <property type="match status" value="1"/>
</dbReference>
<sequence length="817" mass="92678">MATLEQQLEWERKHRELGQIKMAAQLEAAKSEGRITDTPLGSGVLRRYLLWLSRKIAKDITTDVDEPGRSKAYSPLLYSLDMDAVALIAITEALKWCAMEEQIQATSLGFSLGKALYGELALATFRDMKADLYEVLTEDLQRKMSKDLRHRMTIFRMQAQKNGIELPEWTPSQKLQVGMYLIGLMSTPNEDGIAILNMSLRQVGRKTKYVVELNESVQDVISSIEGGMISRAGFAAPCLIPPEDWTGEEGVGGFYGDLKIRAVRFFKGTAYQWEVMNQEGHDPRTVLSMLNAHQKVAWKINPFIHDLLKGMRYHGYGIKKKVEFSSAHERLKPERLEWLDTVKEENFTDKQQADFESWKRKMRDWHTEAKRISRVELRCNMAISAAEEVKTLERFYYVYQVDYRGRMYPVSGVLNPQGSDVQKSLLHAADGLPIDTPEALWWFKMGIASKYGIDKLAPDECVKWVDDNHRNIIMAAEDPLNRDAFAWWTDADKPLQFIALCDEYARYVKDPAGFVSRIAVAMDGTCNGLQNYSAMLRDEVGGRATNLISAESGIPNDIYGDVAKAAFKRLGKASPSPLRSAWLNFGFDRSLTKKSVMTQVYGSTFGTCRKSIISYCYDKGIFEGEEYEHSDYAAKLVWDGIGDVVVKAKEAMDWLRKGAGAIMKEGAEYITWLSPTGYRVVQVYNKMATMRVQAHIGRKVFLKVPNPDKAEGPDKMRHRNAFPPNFIHSVDSGHMAFVTVRLAREVPGLFMHFIHDDFGVLPKHAALLSQVIREEFVNMHKGYSLENIRDGYPFLSEPPAKGNLDIECVLTSVNFFR</sequence>
<name>A0A0K8IXB5_9CAUD</name>
<evidence type="ECO:0000256" key="2">
    <source>
        <dbReference type="ARBA" id="ARBA00012418"/>
    </source>
</evidence>
<evidence type="ECO:0000256" key="8">
    <source>
        <dbReference type="ARBA" id="ARBA00048552"/>
    </source>
</evidence>
<dbReference type="Gene3D" id="1.10.1320.10">
    <property type="entry name" value="DNA-directed RNA polymerase, N-terminal domain"/>
    <property type="match status" value="1"/>
</dbReference>
<keyword evidence="3" id="KW-0240">DNA-directed RNA polymerase</keyword>
<keyword evidence="11" id="KW-1185">Reference proteome</keyword>
<keyword evidence="5 10" id="KW-0548">Nucleotidyltransferase</keyword>
<dbReference type="InterPro" id="IPR037159">
    <property type="entry name" value="RNA_POL_N_sf"/>
</dbReference>
<protein>
    <recommendedName>
        <fullName evidence="2">DNA-directed RNA polymerase</fullName>
        <ecNumber evidence="2">2.7.7.6</ecNumber>
    </recommendedName>
</protein>